<organism evidence="1 2">
    <name type="scientific">Spirosoma linguale (strain ATCC 33905 / DSM 74 / LMG 10896 / Claus 1)</name>
    <dbReference type="NCBI Taxonomy" id="504472"/>
    <lineage>
        <taxon>Bacteria</taxon>
        <taxon>Pseudomonadati</taxon>
        <taxon>Bacteroidota</taxon>
        <taxon>Cytophagia</taxon>
        <taxon>Cytophagales</taxon>
        <taxon>Cytophagaceae</taxon>
        <taxon>Spirosoma</taxon>
    </lineage>
</organism>
<gene>
    <name evidence="1" type="ordered locus">Slin_4768</name>
</gene>
<keyword evidence="2" id="KW-1185">Reference proteome</keyword>
<evidence type="ECO:0000313" key="2">
    <source>
        <dbReference type="Proteomes" id="UP000002028"/>
    </source>
</evidence>
<dbReference type="HOGENOM" id="CLU_2901957_0_0_10"/>
<dbReference type="Proteomes" id="UP000002028">
    <property type="component" value="Chromosome"/>
</dbReference>
<dbReference type="KEGG" id="sli:Slin_4768"/>
<proteinExistence type="predicted"/>
<protein>
    <submittedName>
        <fullName evidence="1">Uncharacterized protein</fullName>
    </submittedName>
</protein>
<sequence length="62" mass="7305">MAIMGLDIKGKKSAALLWSGTSLNRDSYKIKKIKQDYRKKKRLMLERECTRKYLLAVILKIF</sequence>
<name>D2QQG5_SPILD</name>
<dbReference type="AlphaFoldDB" id="D2QQG5"/>
<evidence type="ECO:0000313" key="1">
    <source>
        <dbReference type="EMBL" id="ADB40746.1"/>
    </source>
</evidence>
<accession>D2QQG5</accession>
<dbReference type="EMBL" id="CP001769">
    <property type="protein sequence ID" value="ADB40746.1"/>
    <property type="molecule type" value="Genomic_DNA"/>
</dbReference>
<reference evidence="1 2" key="1">
    <citation type="journal article" date="2010" name="Stand. Genomic Sci.">
        <title>Complete genome sequence of Spirosoma linguale type strain (1).</title>
        <authorList>
            <person name="Lail K."/>
            <person name="Sikorski J."/>
            <person name="Saunders E."/>
            <person name="Lapidus A."/>
            <person name="Glavina Del Rio T."/>
            <person name="Copeland A."/>
            <person name="Tice H."/>
            <person name="Cheng J.-F."/>
            <person name="Lucas S."/>
            <person name="Nolan M."/>
            <person name="Bruce D."/>
            <person name="Goodwin L."/>
            <person name="Pitluck S."/>
            <person name="Ivanova N."/>
            <person name="Mavromatis K."/>
            <person name="Ovchinnikova G."/>
            <person name="Pati A."/>
            <person name="Chen A."/>
            <person name="Palaniappan K."/>
            <person name="Land M."/>
            <person name="Hauser L."/>
            <person name="Chang Y.-J."/>
            <person name="Jeffries C.D."/>
            <person name="Chain P."/>
            <person name="Brettin T."/>
            <person name="Detter J.C."/>
            <person name="Schuetze A."/>
            <person name="Rohde M."/>
            <person name="Tindall B.J."/>
            <person name="Goeker M."/>
            <person name="Bristow J."/>
            <person name="Eisen J.A."/>
            <person name="Markowitz V."/>
            <person name="Hugenholtz P."/>
            <person name="Kyrpides N.C."/>
            <person name="Klenk H.-P."/>
            <person name="Chen F."/>
        </authorList>
    </citation>
    <scope>NUCLEOTIDE SEQUENCE [LARGE SCALE GENOMIC DNA]</scope>
    <source>
        <strain evidence="2">ATCC 33905 / DSM 74 / LMG 10896 / Claus 1</strain>
    </source>
</reference>